<dbReference type="Gene3D" id="1.10.150.50">
    <property type="entry name" value="Transcription Factor, Ets-1"/>
    <property type="match status" value="1"/>
</dbReference>
<organism evidence="7">
    <name type="scientific">Schistocephalus solidus</name>
    <name type="common">Tapeworm</name>
    <dbReference type="NCBI Taxonomy" id="70667"/>
    <lineage>
        <taxon>Eukaryota</taxon>
        <taxon>Metazoa</taxon>
        <taxon>Spiralia</taxon>
        <taxon>Lophotrochozoa</taxon>
        <taxon>Platyhelminthes</taxon>
        <taxon>Cestoda</taxon>
        <taxon>Eucestoda</taxon>
        <taxon>Diphyllobothriidea</taxon>
        <taxon>Diphyllobothriidae</taxon>
        <taxon>Schistocephalus</taxon>
    </lineage>
</organism>
<proteinExistence type="predicted"/>
<feature type="domain" description="SAM" evidence="4">
    <location>
        <begin position="162"/>
        <end position="228"/>
    </location>
</feature>
<evidence type="ECO:0000256" key="2">
    <source>
        <dbReference type="ARBA" id="ARBA00023054"/>
    </source>
</evidence>
<protein>
    <submittedName>
        <fullName evidence="7">SAM domain-containing protein</fullName>
    </submittedName>
</protein>
<evidence type="ECO:0000313" key="7">
    <source>
        <dbReference type="WBParaSite" id="SSLN_0000811401-mRNA-1"/>
    </source>
</evidence>
<dbReference type="EMBL" id="UYSU01034324">
    <property type="protein sequence ID" value="VDL94200.1"/>
    <property type="molecule type" value="Genomic_DNA"/>
</dbReference>
<dbReference type="WBParaSite" id="SSLN_0000811401-mRNA-1">
    <property type="protein sequence ID" value="SSLN_0000811401-mRNA-1"/>
    <property type="gene ID" value="SSLN_0000811401"/>
</dbReference>
<feature type="region of interest" description="Disordered" evidence="3">
    <location>
        <begin position="76"/>
        <end position="141"/>
    </location>
</feature>
<dbReference type="SMART" id="SM00454">
    <property type="entry name" value="SAM"/>
    <property type="match status" value="1"/>
</dbReference>
<evidence type="ECO:0000256" key="1">
    <source>
        <dbReference type="ARBA" id="ARBA00022737"/>
    </source>
</evidence>
<accession>A0A183SUB7</accession>
<dbReference type="InterPro" id="IPR029515">
    <property type="entry name" value="Liprin"/>
</dbReference>
<dbReference type="GO" id="GO:0048786">
    <property type="term" value="C:presynaptic active zone"/>
    <property type="evidence" value="ECO:0007669"/>
    <property type="project" value="TreeGrafter"/>
</dbReference>
<evidence type="ECO:0000259" key="4">
    <source>
        <dbReference type="PROSITE" id="PS50105"/>
    </source>
</evidence>
<dbReference type="PROSITE" id="PS50105">
    <property type="entry name" value="SAM_DOMAIN"/>
    <property type="match status" value="1"/>
</dbReference>
<sequence>MVSQIAPHKAHHSGQLSSHLSDPNNTSSLGDLLSSTFQQSELELHHGKSHRNLPDGTISMGEKRFEEVLDHANLPRLRGSSNFAPNSASRGSRAHRETRNFEARWGRDEDLRHSRRPAKGAQSNKDPYSGSGFPKSAEDRRMKRGEDLVELALQSKTPFVMWNADTVVAWLEHWVGMPAWYVAACRANITCGGMIASLSDQEVQRELGISNPLHRLKLRVATQEMLAYTNPATDTEAGSRAGLTRTPMMEHPLAQVAFPQQLTPLAHTLNQPGFGAN</sequence>
<gene>
    <name evidence="5" type="ORF">SSLN_LOCUS7815</name>
</gene>
<dbReference type="Proteomes" id="UP000275846">
    <property type="component" value="Unassembled WGS sequence"/>
</dbReference>
<feature type="region of interest" description="Disordered" evidence="3">
    <location>
        <begin position="1"/>
        <end position="31"/>
    </location>
</feature>
<dbReference type="OrthoDB" id="2132119at2759"/>
<evidence type="ECO:0000256" key="3">
    <source>
        <dbReference type="SAM" id="MobiDB-lite"/>
    </source>
</evidence>
<dbReference type="GO" id="GO:0050808">
    <property type="term" value="P:synapse organization"/>
    <property type="evidence" value="ECO:0007669"/>
    <property type="project" value="TreeGrafter"/>
</dbReference>
<evidence type="ECO:0000313" key="5">
    <source>
        <dbReference type="EMBL" id="VDL94200.1"/>
    </source>
</evidence>
<reference evidence="7" key="1">
    <citation type="submission" date="2016-06" db="UniProtKB">
        <authorList>
            <consortium name="WormBaseParasite"/>
        </authorList>
    </citation>
    <scope>IDENTIFICATION</scope>
</reference>
<dbReference type="PANTHER" id="PTHR12587">
    <property type="entry name" value="LAR INTERACTING PROTEIN LIP -RELATED PROTEIN"/>
    <property type="match status" value="1"/>
</dbReference>
<feature type="compositionally biased region" description="Polar residues" evidence="3">
    <location>
        <begin position="79"/>
        <end position="90"/>
    </location>
</feature>
<feature type="compositionally biased region" description="Basic and acidic residues" evidence="3">
    <location>
        <begin position="94"/>
        <end position="112"/>
    </location>
</feature>
<dbReference type="PANTHER" id="PTHR12587:SF20">
    <property type="entry name" value="LIPRIN-ALPHA, ISOFORM E"/>
    <property type="match status" value="1"/>
</dbReference>
<dbReference type="InterPro" id="IPR013761">
    <property type="entry name" value="SAM/pointed_sf"/>
</dbReference>
<dbReference type="InterPro" id="IPR001660">
    <property type="entry name" value="SAM"/>
</dbReference>
<name>A0A183SUB7_SCHSO</name>
<dbReference type="AlphaFoldDB" id="A0A183SUB7"/>
<keyword evidence="6" id="KW-1185">Reference proteome</keyword>
<evidence type="ECO:0000313" key="6">
    <source>
        <dbReference type="Proteomes" id="UP000275846"/>
    </source>
</evidence>
<dbReference type="SUPFAM" id="SSF47769">
    <property type="entry name" value="SAM/Pointed domain"/>
    <property type="match status" value="1"/>
</dbReference>
<keyword evidence="1" id="KW-0677">Repeat</keyword>
<dbReference type="Pfam" id="PF00536">
    <property type="entry name" value="SAM_1"/>
    <property type="match status" value="1"/>
</dbReference>
<keyword evidence="2" id="KW-0175">Coiled coil</keyword>
<dbReference type="STRING" id="70667.A0A183SUB7"/>
<feature type="compositionally biased region" description="Polar residues" evidence="3">
    <location>
        <begin position="14"/>
        <end position="31"/>
    </location>
</feature>
<reference evidence="5 6" key="2">
    <citation type="submission" date="2018-11" db="EMBL/GenBank/DDBJ databases">
        <authorList>
            <consortium name="Pathogen Informatics"/>
        </authorList>
    </citation>
    <scope>NUCLEOTIDE SEQUENCE [LARGE SCALE GENOMIC DNA]</scope>
    <source>
        <strain evidence="5 6">NST_G2</strain>
    </source>
</reference>